<accession>A0A9D4YUB8</accession>
<sequence length="355" mass="37471">MTAASITCRSALGRLATVGKRLAPRHIAPRTPVISAVAPQKRLITHDEPNAAPTSRRRLLTATALSPCACAVCVGAAKATERNPVLDRAFATAMAEGMVDYELSIAAVKRRLFPELLNSLPPATADGSVPVLLELGVGTGPNLPYYAQHYNLASGSRATAVDDSIQSDGRNSDGSPEPQGSSSAASRGTPDAALPPLHITGIDPNTFMKPYLDSNLQRSGWPQQRFTWLEGQAEALPLPDASVDALVCTLVLCSVPDVEAVLREAARVLKPGAGMLFIEHTAAQGRPLLWLAQQAFNPLQRLLADNCHLNRDPLAAIQAVVGGGAGAESDVLRFQVEGASLISPHVAGIVWRREA</sequence>
<evidence type="ECO:0000256" key="3">
    <source>
        <dbReference type="ARBA" id="ARBA00022691"/>
    </source>
</evidence>
<dbReference type="SUPFAM" id="SSF53335">
    <property type="entry name" value="S-adenosyl-L-methionine-dependent methyltransferases"/>
    <property type="match status" value="1"/>
</dbReference>
<dbReference type="PROSITE" id="PS01184">
    <property type="entry name" value="UBIE_2"/>
    <property type="match status" value="1"/>
</dbReference>
<dbReference type="Gene3D" id="3.40.50.150">
    <property type="entry name" value="Vaccinia Virus protein VP39"/>
    <property type="match status" value="1"/>
</dbReference>
<dbReference type="GO" id="GO:0032259">
    <property type="term" value="P:methylation"/>
    <property type="evidence" value="ECO:0007669"/>
    <property type="project" value="UniProtKB-KW"/>
</dbReference>
<evidence type="ECO:0000256" key="2">
    <source>
        <dbReference type="ARBA" id="ARBA00022679"/>
    </source>
</evidence>
<dbReference type="OrthoDB" id="416496at2759"/>
<evidence type="ECO:0000313" key="7">
    <source>
        <dbReference type="Proteomes" id="UP001055712"/>
    </source>
</evidence>
<feature type="compositionally biased region" description="Polar residues" evidence="4">
    <location>
        <begin position="164"/>
        <end position="186"/>
    </location>
</feature>
<keyword evidence="2" id="KW-0808">Transferase</keyword>
<organism evidence="6 7">
    <name type="scientific">Chlorella vulgaris</name>
    <name type="common">Green alga</name>
    <dbReference type="NCBI Taxonomy" id="3077"/>
    <lineage>
        <taxon>Eukaryota</taxon>
        <taxon>Viridiplantae</taxon>
        <taxon>Chlorophyta</taxon>
        <taxon>core chlorophytes</taxon>
        <taxon>Trebouxiophyceae</taxon>
        <taxon>Chlorellales</taxon>
        <taxon>Chlorellaceae</taxon>
        <taxon>Chlorella clade</taxon>
        <taxon>Chlorella</taxon>
    </lineage>
</organism>
<dbReference type="InterPro" id="IPR029063">
    <property type="entry name" value="SAM-dependent_MTases_sf"/>
</dbReference>
<feature type="region of interest" description="Disordered" evidence="4">
    <location>
        <begin position="161"/>
        <end position="196"/>
    </location>
</feature>
<evidence type="ECO:0000313" key="6">
    <source>
        <dbReference type="EMBL" id="KAI3427007.1"/>
    </source>
</evidence>
<dbReference type="InterPro" id="IPR023576">
    <property type="entry name" value="UbiE/COQ5_MeTrFase_CS"/>
</dbReference>
<comment type="caution">
    <text evidence="6">The sequence shown here is derived from an EMBL/GenBank/DDBJ whole genome shotgun (WGS) entry which is preliminary data.</text>
</comment>
<evidence type="ECO:0000256" key="4">
    <source>
        <dbReference type="SAM" id="MobiDB-lite"/>
    </source>
</evidence>
<protein>
    <recommendedName>
        <fullName evidence="5">Methyltransferase type 11 domain-containing protein</fullName>
    </recommendedName>
</protein>
<evidence type="ECO:0000256" key="1">
    <source>
        <dbReference type="ARBA" id="ARBA00022603"/>
    </source>
</evidence>
<name>A0A9D4YUB8_CHLVU</name>
<reference evidence="6" key="1">
    <citation type="journal article" date="2019" name="Plant J.">
        <title>Chlorella vulgaris genome assembly and annotation reveals the molecular basis for metabolic acclimation to high light conditions.</title>
        <authorList>
            <person name="Cecchin M."/>
            <person name="Marcolungo L."/>
            <person name="Rossato M."/>
            <person name="Girolomoni L."/>
            <person name="Cosentino E."/>
            <person name="Cuine S."/>
            <person name="Li-Beisson Y."/>
            <person name="Delledonne M."/>
            <person name="Ballottari M."/>
        </authorList>
    </citation>
    <scope>NUCLEOTIDE SEQUENCE</scope>
    <source>
        <strain evidence="6">211/11P</strain>
    </source>
</reference>
<dbReference type="AlphaFoldDB" id="A0A9D4YUB8"/>
<dbReference type="InterPro" id="IPR052356">
    <property type="entry name" value="Thiol_S-MT"/>
</dbReference>
<dbReference type="EMBL" id="SIDB01000010">
    <property type="protein sequence ID" value="KAI3427007.1"/>
    <property type="molecule type" value="Genomic_DNA"/>
</dbReference>
<keyword evidence="7" id="KW-1185">Reference proteome</keyword>
<keyword evidence="1" id="KW-0489">Methyltransferase</keyword>
<dbReference type="PANTHER" id="PTHR45036">
    <property type="entry name" value="METHYLTRANSFERASE LIKE 7B"/>
    <property type="match status" value="1"/>
</dbReference>
<gene>
    <name evidence="6" type="ORF">D9Q98_006950</name>
</gene>
<reference evidence="6" key="2">
    <citation type="submission" date="2020-11" db="EMBL/GenBank/DDBJ databases">
        <authorList>
            <person name="Cecchin M."/>
            <person name="Marcolungo L."/>
            <person name="Rossato M."/>
            <person name="Girolomoni L."/>
            <person name="Cosentino E."/>
            <person name="Cuine S."/>
            <person name="Li-Beisson Y."/>
            <person name="Delledonne M."/>
            <person name="Ballottari M."/>
        </authorList>
    </citation>
    <scope>NUCLEOTIDE SEQUENCE</scope>
    <source>
        <strain evidence="6">211/11P</strain>
        <tissue evidence="6">Whole cell</tissue>
    </source>
</reference>
<dbReference type="PANTHER" id="PTHR45036:SF1">
    <property type="entry name" value="METHYLTRANSFERASE LIKE 7A"/>
    <property type="match status" value="1"/>
</dbReference>
<proteinExistence type="predicted"/>
<dbReference type="InterPro" id="IPR013216">
    <property type="entry name" value="Methyltransf_11"/>
</dbReference>
<dbReference type="Pfam" id="PF08241">
    <property type="entry name" value="Methyltransf_11"/>
    <property type="match status" value="1"/>
</dbReference>
<dbReference type="GO" id="GO:0008757">
    <property type="term" value="F:S-adenosylmethionine-dependent methyltransferase activity"/>
    <property type="evidence" value="ECO:0007669"/>
    <property type="project" value="InterPro"/>
</dbReference>
<evidence type="ECO:0000259" key="5">
    <source>
        <dbReference type="Pfam" id="PF08241"/>
    </source>
</evidence>
<dbReference type="CDD" id="cd02440">
    <property type="entry name" value="AdoMet_MTases"/>
    <property type="match status" value="1"/>
</dbReference>
<feature type="domain" description="Methyltransferase type 11" evidence="5">
    <location>
        <begin position="197"/>
        <end position="273"/>
    </location>
</feature>
<dbReference type="Proteomes" id="UP001055712">
    <property type="component" value="Unassembled WGS sequence"/>
</dbReference>
<keyword evidence="3" id="KW-0949">S-adenosyl-L-methionine</keyword>